<dbReference type="InterPro" id="IPR005841">
    <property type="entry name" value="Alpha-D-phosphohexomutase_SF"/>
</dbReference>
<dbReference type="InterPro" id="IPR016066">
    <property type="entry name" value="A-D-PHexomutase_CS"/>
</dbReference>
<dbReference type="GO" id="GO:0005975">
    <property type="term" value="P:carbohydrate metabolic process"/>
    <property type="evidence" value="ECO:0007669"/>
    <property type="project" value="InterPro"/>
</dbReference>
<reference evidence="12" key="2">
    <citation type="journal article" date="2021" name="PeerJ">
        <title>Extensive microbial diversity within the chicken gut microbiome revealed by metagenomics and culture.</title>
        <authorList>
            <person name="Gilroy R."/>
            <person name="Ravi A."/>
            <person name="Getino M."/>
            <person name="Pursley I."/>
            <person name="Horton D.L."/>
            <person name="Alikhan N.F."/>
            <person name="Baker D."/>
            <person name="Gharbi K."/>
            <person name="Hall N."/>
            <person name="Watson M."/>
            <person name="Adriaenssens E.M."/>
            <person name="Foster-Nyarko E."/>
            <person name="Jarju S."/>
            <person name="Secka A."/>
            <person name="Antonio M."/>
            <person name="Oren A."/>
            <person name="Chaudhuri R.R."/>
            <person name="La Ragione R."/>
            <person name="Hildebrand F."/>
            <person name="Pallen M.J."/>
        </authorList>
    </citation>
    <scope>NUCLEOTIDE SEQUENCE</scope>
    <source>
        <strain evidence="12">ChiHjej13B12-12457</strain>
    </source>
</reference>
<evidence type="ECO:0000259" key="11">
    <source>
        <dbReference type="Pfam" id="PF02880"/>
    </source>
</evidence>
<evidence type="ECO:0000256" key="5">
    <source>
        <dbReference type="ARBA" id="ARBA00022842"/>
    </source>
</evidence>
<dbReference type="Pfam" id="PF02879">
    <property type="entry name" value="PGM_PMM_II"/>
    <property type="match status" value="1"/>
</dbReference>
<dbReference type="PRINTS" id="PR00509">
    <property type="entry name" value="PGMPMM"/>
</dbReference>
<dbReference type="PROSITE" id="PS00710">
    <property type="entry name" value="PGM_PMM"/>
    <property type="match status" value="1"/>
</dbReference>
<sequence>MGAFHAYDIRGRWNVDFDRNTVYKVGYFLPELLGCRKVAVGRDMRLSSPEVHGALLQGLTDAGADVYDLGQATTPYVYYATAAKGFMASVQITASHNPKDDNGLKVSRENALPVGYDAGLGTIEKWIKEGRPCIPVDEASRGKVIPLDLREEYLAFQRRYVGDCSGLKICADLSNGMSALFVKDLLPSSVEYICDIPDGSFPNHEPNPLVLENTAMLREHVKSHGCDIGVIYDGDADRVMFVDERGEFISPDLMIALMGHFFMEGVGTSPAARERAALKAAGKISGVRALQDIRSSKAVGEYLSPMGVEMNTWRVGRAYAAPRLREIDGLFGGELAGHYYFKDFFYSDSGIMASLIILDIVAEMKRRGRSLSQLIAGISKYCNSGEINFRVADKPAAMKAVVEHFTSQETPDRTMDFDGYRLEFPQWWFNIRPSNTEPYLRFICEASSPDLLDVKVAQAREIIKRFE</sequence>
<name>A0A9D1E0L8_9BACT</name>
<feature type="domain" description="Alpha-D-phosphohexomutase alpha/beta/alpha" evidence="10">
    <location>
        <begin position="165"/>
        <end position="246"/>
    </location>
</feature>
<evidence type="ECO:0000259" key="10">
    <source>
        <dbReference type="Pfam" id="PF02879"/>
    </source>
</evidence>
<gene>
    <name evidence="12" type="ORF">IAC94_02730</name>
</gene>
<evidence type="ECO:0000256" key="1">
    <source>
        <dbReference type="ARBA" id="ARBA00001946"/>
    </source>
</evidence>
<evidence type="ECO:0000256" key="6">
    <source>
        <dbReference type="ARBA" id="ARBA00023235"/>
    </source>
</evidence>
<dbReference type="InterPro" id="IPR016055">
    <property type="entry name" value="A-D-PHexomutase_a/b/a-I/II/III"/>
</dbReference>
<evidence type="ECO:0000256" key="3">
    <source>
        <dbReference type="ARBA" id="ARBA00022553"/>
    </source>
</evidence>
<keyword evidence="6" id="KW-0413">Isomerase</keyword>
<dbReference type="InterPro" id="IPR005846">
    <property type="entry name" value="A-D-PHexomutase_a/b/a-III"/>
</dbReference>
<dbReference type="EMBL" id="DVHI01000034">
    <property type="protein sequence ID" value="HIR62426.1"/>
    <property type="molecule type" value="Genomic_DNA"/>
</dbReference>
<dbReference type="CDD" id="cd03089">
    <property type="entry name" value="PMM_PGM"/>
    <property type="match status" value="1"/>
</dbReference>
<dbReference type="PANTHER" id="PTHR43771">
    <property type="entry name" value="PHOSPHOMANNOMUTASE"/>
    <property type="match status" value="1"/>
</dbReference>
<keyword evidence="4 7" id="KW-0479">Metal-binding</keyword>
<keyword evidence="3" id="KW-0597">Phosphoprotein</keyword>
<dbReference type="Gene3D" id="3.30.310.50">
    <property type="entry name" value="Alpha-D-phosphohexomutase, C-terminal domain"/>
    <property type="match status" value="1"/>
</dbReference>
<dbReference type="PANTHER" id="PTHR43771:SF1">
    <property type="entry name" value="PHOSPHOMANNOMUTASE"/>
    <property type="match status" value="1"/>
</dbReference>
<reference evidence="12" key="1">
    <citation type="submission" date="2020-10" db="EMBL/GenBank/DDBJ databases">
        <authorList>
            <person name="Gilroy R."/>
        </authorList>
    </citation>
    <scope>NUCLEOTIDE SEQUENCE</scope>
    <source>
        <strain evidence="12">ChiHjej13B12-12457</strain>
    </source>
</reference>
<organism evidence="12 13">
    <name type="scientific">Candidatus Coprenecus avistercoris</name>
    <dbReference type="NCBI Taxonomy" id="2840730"/>
    <lineage>
        <taxon>Bacteria</taxon>
        <taxon>Pseudomonadati</taxon>
        <taxon>Bacteroidota</taxon>
        <taxon>Bacteroidia</taxon>
        <taxon>Bacteroidales</taxon>
        <taxon>Rikenellaceae</taxon>
        <taxon>Rikenellaceae incertae sedis</taxon>
        <taxon>Candidatus Coprenecus</taxon>
    </lineage>
</organism>
<dbReference type="InterPro" id="IPR036900">
    <property type="entry name" value="A-D-PHexomutase_C_sf"/>
</dbReference>
<keyword evidence="5 7" id="KW-0460">Magnesium</keyword>
<dbReference type="GO" id="GO:0000287">
    <property type="term" value="F:magnesium ion binding"/>
    <property type="evidence" value="ECO:0007669"/>
    <property type="project" value="InterPro"/>
</dbReference>
<evidence type="ECO:0000256" key="4">
    <source>
        <dbReference type="ARBA" id="ARBA00022723"/>
    </source>
</evidence>
<evidence type="ECO:0000259" key="9">
    <source>
        <dbReference type="Pfam" id="PF02878"/>
    </source>
</evidence>
<dbReference type="InterPro" id="IPR005845">
    <property type="entry name" value="A-D-PHexomutase_a/b/a-II"/>
</dbReference>
<dbReference type="Pfam" id="PF00408">
    <property type="entry name" value="PGM_PMM_IV"/>
    <property type="match status" value="1"/>
</dbReference>
<evidence type="ECO:0000256" key="7">
    <source>
        <dbReference type="RuleBase" id="RU004326"/>
    </source>
</evidence>
<feature type="domain" description="Alpha-D-phosphohexomutase alpha/beta/alpha" evidence="11">
    <location>
        <begin position="283"/>
        <end position="380"/>
    </location>
</feature>
<protein>
    <submittedName>
        <fullName evidence="12">Phosphomannomutase/phosphoglucomutase</fullName>
    </submittedName>
</protein>
<dbReference type="Pfam" id="PF02878">
    <property type="entry name" value="PGM_PMM_I"/>
    <property type="match status" value="1"/>
</dbReference>
<dbReference type="SUPFAM" id="SSF55957">
    <property type="entry name" value="Phosphoglucomutase, C-terminal domain"/>
    <property type="match status" value="1"/>
</dbReference>
<dbReference type="SUPFAM" id="SSF53738">
    <property type="entry name" value="Phosphoglucomutase, first 3 domains"/>
    <property type="match status" value="3"/>
</dbReference>
<dbReference type="Proteomes" id="UP000886744">
    <property type="component" value="Unassembled WGS sequence"/>
</dbReference>
<dbReference type="InterPro" id="IPR005844">
    <property type="entry name" value="A-D-PHexomutase_a/b/a-I"/>
</dbReference>
<feature type="domain" description="Alpha-D-phosphohexomutase alpha/beta/alpha" evidence="9">
    <location>
        <begin position="3"/>
        <end position="124"/>
    </location>
</feature>
<evidence type="ECO:0000313" key="13">
    <source>
        <dbReference type="Proteomes" id="UP000886744"/>
    </source>
</evidence>
<comment type="cofactor">
    <cofactor evidence="1">
        <name>Mg(2+)</name>
        <dbReference type="ChEBI" id="CHEBI:18420"/>
    </cofactor>
</comment>
<dbReference type="Pfam" id="PF02880">
    <property type="entry name" value="PGM_PMM_III"/>
    <property type="match status" value="1"/>
</dbReference>
<evidence type="ECO:0000256" key="2">
    <source>
        <dbReference type="ARBA" id="ARBA00010231"/>
    </source>
</evidence>
<evidence type="ECO:0000259" key="8">
    <source>
        <dbReference type="Pfam" id="PF00408"/>
    </source>
</evidence>
<evidence type="ECO:0000313" key="12">
    <source>
        <dbReference type="EMBL" id="HIR62426.1"/>
    </source>
</evidence>
<comment type="caution">
    <text evidence="12">The sequence shown here is derived from an EMBL/GenBank/DDBJ whole genome shotgun (WGS) entry which is preliminary data.</text>
</comment>
<accession>A0A9D1E0L8</accession>
<dbReference type="InterPro" id="IPR005843">
    <property type="entry name" value="A-D-PHexomutase_C"/>
</dbReference>
<dbReference type="Gene3D" id="3.40.120.10">
    <property type="entry name" value="Alpha-D-Glucose-1,6-Bisphosphate, subunit A, domain 3"/>
    <property type="match status" value="3"/>
</dbReference>
<dbReference type="AlphaFoldDB" id="A0A9D1E0L8"/>
<dbReference type="GO" id="GO:0016868">
    <property type="term" value="F:intramolecular phosphotransferase activity"/>
    <property type="evidence" value="ECO:0007669"/>
    <property type="project" value="InterPro"/>
</dbReference>
<proteinExistence type="inferred from homology"/>
<feature type="domain" description="Alpha-D-phosphohexomutase C-terminal" evidence="8">
    <location>
        <begin position="386"/>
        <end position="452"/>
    </location>
</feature>
<comment type="similarity">
    <text evidence="2 7">Belongs to the phosphohexose mutase family.</text>
</comment>